<dbReference type="RefSeq" id="WP_284390459.1">
    <property type="nucleotide sequence ID" value="NZ_BSNK01000002.1"/>
</dbReference>
<organism evidence="2 3">
    <name type="scientific">Algimonas ampicilliniresistens</name>
    <dbReference type="NCBI Taxonomy" id="1298735"/>
    <lineage>
        <taxon>Bacteria</taxon>
        <taxon>Pseudomonadati</taxon>
        <taxon>Pseudomonadota</taxon>
        <taxon>Alphaproteobacteria</taxon>
        <taxon>Maricaulales</taxon>
        <taxon>Robiginitomaculaceae</taxon>
        <taxon>Algimonas</taxon>
    </lineage>
</organism>
<comment type="caution">
    <text evidence="2">The sequence shown here is derived from an EMBL/GenBank/DDBJ whole genome shotgun (WGS) entry which is preliminary data.</text>
</comment>
<accession>A0ABQ5V9T9</accession>
<dbReference type="Gene3D" id="3.40.630.30">
    <property type="match status" value="1"/>
</dbReference>
<dbReference type="Proteomes" id="UP001161391">
    <property type="component" value="Unassembled WGS sequence"/>
</dbReference>
<reference evidence="2" key="2">
    <citation type="submission" date="2023-01" db="EMBL/GenBank/DDBJ databases">
        <title>Draft genome sequence of Algimonas ampicilliniresistens strain NBRC 108219.</title>
        <authorList>
            <person name="Sun Q."/>
            <person name="Mori K."/>
        </authorList>
    </citation>
    <scope>NUCLEOTIDE SEQUENCE</scope>
    <source>
        <strain evidence="2">NBRC 108219</strain>
    </source>
</reference>
<reference evidence="2" key="1">
    <citation type="journal article" date="2014" name="Int. J. Syst. Evol. Microbiol.">
        <title>Complete genome of a new Firmicutes species belonging to the dominant human colonic microbiota ('Ruminococcus bicirculans') reveals two chromosomes and a selective capacity to utilize plant glucans.</title>
        <authorList>
            <consortium name="NISC Comparative Sequencing Program"/>
            <person name="Wegmann U."/>
            <person name="Louis P."/>
            <person name="Goesmann A."/>
            <person name="Henrissat B."/>
            <person name="Duncan S.H."/>
            <person name="Flint H.J."/>
        </authorList>
    </citation>
    <scope>NUCLEOTIDE SEQUENCE</scope>
    <source>
        <strain evidence="2">NBRC 108219</strain>
    </source>
</reference>
<evidence type="ECO:0000259" key="1">
    <source>
        <dbReference type="Pfam" id="PF13480"/>
    </source>
</evidence>
<dbReference type="SUPFAM" id="SSF55729">
    <property type="entry name" value="Acyl-CoA N-acyltransferases (Nat)"/>
    <property type="match status" value="1"/>
</dbReference>
<protein>
    <recommendedName>
        <fullName evidence="1">BioF2-like acetyltransferase domain-containing protein</fullName>
    </recommendedName>
</protein>
<evidence type="ECO:0000313" key="3">
    <source>
        <dbReference type="Proteomes" id="UP001161391"/>
    </source>
</evidence>
<feature type="domain" description="BioF2-like acetyltransferase" evidence="1">
    <location>
        <begin position="156"/>
        <end position="298"/>
    </location>
</feature>
<sequence>MRTDIISLRNEEVPVDLMKAMHDLRDGQSDYSTPFFNPDFACAVSSSRPDVKLIVLQDQSGLAGFWPLHVSRFKSGRGVGAAFSDRNGPILREDVTIDFQKVLQEAGIHHYLTSGLNVPPAPDNQGKLTDVKANVTQIGSCADTFFEQQIRAYPSHFKRLRRLNRKLLRDASVEFYFQDDRDTSFEQLIALKRSQYEATGRHDVLAPSWVQSLISILRHREHSNLKLRLSTLWADGVLIAGELNLEDRQTLHGWIVAYNPAFGRYSPGHLLTERILREMPSHGMSVYDSGVGGDDYKKYVTNHHDRLWKGTIHAAQKRLDVRQAVRSTWSMAEAHAPKKIAQIMSRGRRRTNMILAAEIDFPSRMRGFYQALNTEI</sequence>
<keyword evidence="3" id="KW-1185">Reference proteome</keyword>
<evidence type="ECO:0000313" key="2">
    <source>
        <dbReference type="EMBL" id="GLQ24243.1"/>
    </source>
</evidence>
<dbReference type="InterPro" id="IPR038740">
    <property type="entry name" value="BioF2-like_GNAT_dom"/>
</dbReference>
<gene>
    <name evidence="2" type="ORF">GCM10007853_21170</name>
</gene>
<dbReference type="Pfam" id="PF13480">
    <property type="entry name" value="Acetyltransf_6"/>
    <property type="match status" value="1"/>
</dbReference>
<dbReference type="InterPro" id="IPR016181">
    <property type="entry name" value="Acyl_CoA_acyltransferase"/>
</dbReference>
<proteinExistence type="predicted"/>
<dbReference type="EMBL" id="BSNK01000002">
    <property type="protein sequence ID" value="GLQ24243.1"/>
    <property type="molecule type" value="Genomic_DNA"/>
</dbReference>
<name>A0ABQ5V9T9_9PROT</name>